<evidence type="ECO:0000259" key="3">
    <source>
        <dbReference type="Pfam" id="PF00588"/>
    </source>
</evidence>
<dbReference type="SUPFAM" id="SSF75217">
    <property type="entry name" value="alpha/beta knot"/>
    <property type="match status" value="1"/>
</dbReference>
<dbReference type="InterPro" id="IPR029028">
    <property type="entry name" value="Alpha/beta_knot_MTases"/>
</dbReference>
<evidence type="ECO:0000313" key="4">
    <source>
        <dbReference type="EMBL" id="QDU25206.1"/>
    </source>
</evidence>
<dbReference type="Pfam" id="PF00588">
    <property type="entry name" value="SpoU_methylase"/>
    <property type="match status" value="1"/>
</dbReference>
<feature type="domain" description="tRNA/rRNA methyltransferase SpoU type" evidence="3">
    <location>
        <begin position="22"/>
        <end position="158"/>
    </location>
</feature>
<dbReference type="Proteomes" id="UP000315017">
    <property type="component" value="Chromosome"/>
</dbReference>
<dbReference type="AlphaFoldDB" id="A0A517Y4T1"/>
<dbReference type="GO" id="GO:0141100">
    <property type="term" value="F:tRNA (guanine(18)-2'-O)-methyltransferase activity"/>
    <property type="evidence" value="ECO:0007669"/>
    <property type="project" value="UniProtKB-EC"/>
</dbReference>
<dbReference type="Gene3D" id="3.40.1280.10">
    <property type="match status" value="1"/>
</dbReference>
<reference evidence="4 5" key="1">
    <citation type="submission" date="2019-02" db="EMBL/GenBank/DDBJ databases">
        <title>Deep-cultivation of Planctomycetes and their phenomic and genomic characterization uncovers novel biology.</title>
        <authorList>
            <person name="Wiegand S."/>
            <person name="Jogler M."/>
            <person name="Boedeker C."/>
            <person name="Pinto D."/>
            <person name="Vollmers J."/>
            <person name="Rivas-Marin E."/>
            <person name="Kohn T."/>
            <person name="Peeters S.H."/>
            <person name="Heuer A."/>
            <person name="Rast P."/>
            <person name="Oberbeckmann S."/>
            <person name="Bunk B."/>
            <person name="Jeske O."/>
            <person name="Meyerdierks A."/>
            <person name="Storesund J.E."/>
            <person name="Kallscheuer N."/>
            <person name="Luecker S."/>
            <person name="Lage O.M."/>
            <person name="Pohl T."/>
            <person name="Merkel B.J."/>
            <person name="Hornburger P."/>
            <person name="Mueller R.-W."/>
            <person name="Bruemmer F."/>
            <person name="Labrenz M."/>
            <person name="Spormann A.M."/>
            <person name="Op den Camp H."/>
            <person name="Overmann J."/>
            <person name="Amann R."/>
            <person name="Jetten M.S.M."/>
            <person name="Mascher T."/>
            <person name="Medema M.H."/>
            <person name="Devos D.P."/>
            <person name="Kaster A.-K."/>
            <person name="Ovreas L."/>
            <person name="Rohde M."/>
            <person name="Galperin M.Y."/>
            <person name="Jogler C."/>
        </authorList>
    </citation>
    <scope>NUCLEOTIDE SEQUENCE [LARGE SCALE GENOMIC DNA]</scope>
    <source>
        <strain evidence="4 5">ETA_A8</strain>
    </source>
</reference>
<dbReference type="KEGG" id="aagg:ETAA8_02690"/>
<organism evidence="4 5">
    <name type="scientific">Anatilimnocola aggregata</name>
    <dbReference type="NCBI Taxonomy" id="2528021"/>
    <lineage>
        <taxon>Bacteria</taxon>
        <taxon>Pseudomonadati</taxon>
        <taxon>Planctomycetota</taxon>
        <taxon>Planctomycetia</taxon>
        <taxon>Pirellulales</taxon>
        <taxon>Pirellulaceae</taxon>
        <taxon>Anatilimnocola</taxon>
    </lineage>
</organism>
<dbReference type="GO" id="GO:0003723">
    <property type="term" value="F:RNA binding"/>
    <property type="evidence" value="ECO:0007669"/>
    <property type="project" value="InterPro"/>
</dbReference>
<dbReference type="GO" id="GO:0030488">
    <property type="term" value="P:tRNA methylation"/>
    <property type="evidence" value="ECO:0007669"/>
    <property type="project" value="InterPro"/>
</dbReference>
<protein>
    <submittedName>
        <fullName evidence="4">tRNA (Guanosine(18)-2'-O)-methyltransferase</fullName>
        <ecNumber evidence="4">2.1.1.34</ecNumber>
    </submittedName>
</protein>
<dbReference type="InterPro" id="IPR045330">
    <property type="entry name" value="TRM3/TARBP1"/>
</dbReference>
<evidence type="ECO:0000256" key="1">
    <source>
        <dbReference type="ARBA" id="ARBA00022603"/>
    </source>
</evidence>
<dbReference type="CDD" id="cd18091">
    <property type="entry name" value="SpoU-like_TRM3-like"/>
    <property type="match status" value="1"/>
</dbReference>
<evidence type="ECO:0000313" key="5">
    <source>
        <dbReference type="Proteomes" id="UP000315017"/>
    </source>
</evidence>
<evidence type="ECO:0000256" key="2">
    <source>
        <dbReference type="ARBA" id="ARBA00022679"/>
    </source>
</evidence>
<name>A0A517Y4T1_9BACT</name>
<dbReference type="InterPro" id="IPR001537">
    <property type="entry name" value="SpoU_MeTrfase"/>
</dbReference>
<accession>A0A517Y4T1</accession>
<sequence length="167" mass="18657">MSEPFEHLRHKPPTALERPRELIIVCAPLRSNVNLSNMLRTAGCCGITRVVACGNPSIHKSIARDGGEQVELEVHRTLLPVLKQLKEEGYPLIGLEQTTGAHNLHTYQFPRKAALVLGNERLGLTEEQLQWMDACVEIPVYGLPFSYNVATSAALAMYEYCRQYPQG</sequence>
<gene>
    <name evidence="4" type="primary">trmH</name>
    <name evidence="4" type="ORF">ETAA8_02690</name>
</gene>
<dbReference type="PANTHER" id="PTHR12029">
    <property type="entry name" value="RNA METHYLTRANSFERASE"/>
    <property type="match status" value="1"/>
</dbReference>
<dbReference type="PANTHER" id="PTHR12029:SF11">
    <property type="entry name" value="METHYLTRANSFERASE TARBP1-RELATED"/>
    <property type="match status" value="1"/>
</dbReference>
<dbReference type="EC" id="2.1.1.34" evidence="4"/>
<keyword evidence="2 4" id="KW-0808">Transferase</keyword>
<proteinExistence type="predicted"/>
<keyword evidence="1 4" id="KW-0489">Methyltransferase</keyword>
<dbReference type="RefSeq" id="WP_202921490.1">
    <property type="nucleotide sequence ID" value="NZ_CP036274.1"/>
</dbReference>
<keyword evidence="5" id="KW-1185">Reference proteome</keyword>
<dbReference type="EMBL" id="CP036274">
    <property type="protein sequence ID" value="QDU25206.1"/>
    <property type="molecule type" value="Genomic_DNA"/>
</dbReference>
<dbReference type="InterPro" id="IPR044748">
    <property type="entry name" value="Trm3/TARBP1_C"/>
</dbReference>
<dbReference type="InterPro" id="IPR029026">
    <property type="entry name" value="tRNA_m1G_MTases_N"/>
</dbReference>